<accession>A0AB39TFI8</accession>
<dbReference type="EMBL" id="CP163445">
    <property type="protein sequence ID" value="XDQ77573.1"/>
    <property type="molecule type" value="Genomic_DNA"/>
</dbReference>
<evidence type="ECO:0000313" key="1">
    <source>
        <dbReference type="EMBL" id="XDQ77573.1"/>
    </source>
</evidence>
<name>A0AB39TFI8_9ACTN</name>
<proteinExistence type="predicted"/>
<gene>
    <name evidence="1" type="ORF">AB2U05_03260</name>
</gene>
<reference evidence="1" key="1">
    <citation type="submission" date="2024-07" db="EMBL/GenBank/DDBJ databases">
        <authorList>
            <person name="Yu S.T."/>
        </authorList>
    </citation>
    <scope>NUCLEOTIDE SEQUENCE</scope>
    <source>
        <strain evidence="1">Y1</strain>
    </source>
</reference>
<sequence>MTSDETTTPAVGVRPLAEVFDAIETANRRPQPWTGFEHGVLGAYRWAAGAQVAAPVTAAAALGATGPCRAQLLAECQAAAVRLREALAAGADGVGALGALGAYQALAWLCGHHDDRP</sequence>
<dbReference type="AlphaFoldDB" id="A0AB39TFI8"/>
<organism evidence="1">
    <name type="scientific">Streptomyces sp. Y1</name>
    <dbReference type="NCBI Taxonomy" id="3238634"/>
    <lineage>
        <taxon>Bacteria</taxon>
        <taxon>Bacillati</taxon>
        <taxon>Actinomycetota</taxon>
        <taxon>Actinomycetes</taxon>
        <taxon>Kitasatosporales</taxon>
        <taxon>Streptomycetaceae</taxon>
        <taxon>Streptomyces</taxon>
    </lineage>
</organism>
<protein>
    <submittedName>
        <fullName evidence="1">Uncharacterized protein</fullName>
    </submittedName>
</protein>
<dbReference type="RefSeq" id="WP_369182356.1">
    <property type="nucleotide sequence ID" value="NZ_CP163445.1"/>
</dbReference>